<evidence type="ECO:0000313" key="3">
    <source>
        <dbReference type="EMBL" id="QDA59377.1"/>
    </source>
</evidence>
<feature type="domain" description="Transglutaminase-like" evidence="1">
    <location>
        <begin position="332"/>
        <end position="413"/>
    </location>
</feature>
<dbReference type="Gene3D" id="2.60.40.3140">
    <property type="match status" value="1"/>
</dbReference>
<gene>
    <name evidence="3" type="ORF">FHG12_04325</name>
</gene>
<dbReference type="Pfam" id="PF01841">
    <property type="entry name" value="Transglut_core"/>
    <property type="match status" value="1"/>
</dbReference>
<accession>A0A5B7ZWY9</accession>
<evidence type="ECO:0000259" key="1">
    <source>
        <dbReference type="Pfam" id="PF01841"/>
    </source>
</evidence>
<dbReference type="OrthoDB" id="98874at2"/>
<dbReference type="Gene3D" id="3.10.620.30">
    <property type="match status" value="1"/>
</dbReference>
<dbReference type="AlphaFoldDB" id="A0A5B7ZWY9"/>
<dbReference type="InterPro" id="IPR024618">
    <property type="entry name" value="DUF3857"/>
</dbReference>
<dbReference type="KEGG" id="hyj:FHG12_04325"/>
<proteinExistence type="predicted"/>
<keyword evidence="4" id="KW-1185">Reference proteome</keyword>
<dbReference type="Proteomes" id="UP000305398">
    <property type="component" value="Chromosome"/>
</dbReference>
<protein>
    <submittedName>
        <fullName evidence="3">DUF3857 domain-containing protein</fullName>
    </submittedName>
</protein>
<dbReference type="Pfam" id="PF12969">
    <property type="entry name" value="DUF3857"/>
    <property type="match status" value="1"/>
</dbReference>
<sequence length="691" mass="77809">MQILYYSFFYQSYCMKHSLLFYLVVLLGGFMASPAAGQAPDPIKFGKIDEADLKEQGFVADSASEAVILCDYGQSRFITDHEGFKLVFDRVMRIKILKKSGYDWATRSISLYHKDSREERLANLRGFTYNLVNGQVVKEKLASTSIFKEKSTANTNIQKFTMPNVRVGSVIEFAYSITSEFLFNFQDWQFQHSIPVRWSEYRVAMPEYFDYKIQMRGYKPLDVREQSVTRTGFGVYGDMNSVAGSSSNAGTITANVTNNRWAMKNVPAFREEPYMTASENFISSIDFELAGYQFPQEGYHPVADTWNKIDKDLLADEQFGTQLKPNTFLKEQLAAALAKATDPAAKIAAVHELVRTSLKYNGSDRIYATSTLRKALDQHSGNAADVNLLFVALLRDAGFQANPVLLSTRENGWVNVSGQPLLSKFNYVVAHIALPDGKEMLADATEEFVPCGVLPTRCLNGQGHLIMPDVAQSRWVDLKPAQRFVDYRMVQLTLDERGGWTGKVHQEHGGYTGVYTREKLQKEGEKKFMEKLASNHEGWNIAKYAFTQRSALQNPLGLDYEFVSPGAEAPATTLYLNPVRHFGDDKNPFVHEDRLFPVDFGAPIDETIIININIPSGYDVDELPKALVLDLPNDGGRYMYSVQPNASSLQVTSRLSLRKAVYSAAEYGSLREFYARLIAKQAEQIVLKKKS</sequence>
<name>A0A5B7ZWY9_9BACT</name>
<feature type="domain" description="DUF3857" evidence="2">
    <location>
        <begin position="93"/>
        <end position="223"/>
    </location>
</feature>
<dbReference type="Gene3D" id="2.60.120.1130">
    <property type="match status" value="1"/>
</dbReference>
<organism evidence="3 4">
    <name type="scientific">Hymenobacter jejuensis</name>
    <dbReference type="NCBI Taxonomy" id="2502781"/>
    <lineage>
        <taxon>Bacteria</taxon>
        <taxon>Pseudomonadati</taxon>
        <taxon>Bacteroidota</taxon>
        <taxon>Cytophagia</taxon>
        <taxon>Cytophagales</taxon>
        <taxon>Hymenobacteraceae</taxon>
        <taxon>Hymenobacter</taxon>
    </lineage>
</organism>
<reference evidence="3 4" key="1">
    <citation type="submission" date="2019-06" db="EMBL/GenBank/DDBJ databases">
        <authorList>
            <person name="Srinivasan S."/>
        </authorList>
    </citation>
    <scope>NUCLEOTIDE SEQUENCE [LARGE SCALE GENOMIC DNA]</scope>
    <source>
        <strain evidence="3 4">17J68-5</strain>
    </source>
</reference>
<dbReference type="InterPro" id="IPR002931">
    <property type="entry name" value="Transglutaminase-like"/>
</dbReference>
<evidence type="ECO:0000259" key="2">
    <source>
        <dbReference type="Pfam" id="PF12969"/>
    </source>
</evidence>
<dbReference type="EMBL" id="CP040896">
    <property type="protein sequence ID" value="QDA59377.1"/>
    <property type="molecule type" value="Genomic_DNA"/>
</dbReference>
<evidence type="ECO:0000313" key="4">
    <source>
        <dbReference type="Proteomes" id="UP000305398"/>
    </source>
</evidence>